<dbReference type="PANTHER" id="PTHR24121:SF22">
    <property type="entry name" value="PROTEIN ACCELERATED CELL DEATH 6-LIKE"/>
    <property type="match status" value="1"/>
</dbReference>
<dbReference type="Pfam" id="PF12796">
    <property type="entry name" value="Ank_2"/>
    <property type="match status" value="4"/>
</dbReference>
<dbReference type="PROSITE" id="PS50088">
    <property type="entry name" value="ANK_REPEAT"/>
    <property type="match status" value="3"/>
</dbReference>
<dbReference type="PROSITE" id="PS50297">
    <property type="entry name" value="ANK_REP_REGION"/>
    <property type="match status" value="3"/>
</dbReference>
<dbReference type="SMART" id="SM00248">
    <property type="entry name" value="ANK"/>
    <property type="match status" value="9"/>
</dbReference>
<comment type="caution">
    <text evidence="3">The sequence shown here is derived from an EMBL/GenBank/DDBJ whole genome shotgun (WGS) entry which is preliminary data.</text>
</comment>
<accession>A0AAD3P3H4</accession>
<protein>
    <submittedName>
        <fullName evidence="3">Uncharacterized protein</fullName>
    </submittedName>
</protein>
<dbReference type="SUPFAM" id="SSF48403">
    <property type="entry name" value="Ankyrin repeat"/>
    <property type="match status" value="1"/>
</dbReference>
<name>A0AAD3P3H4_NEPGR</name>
<feature type="region of interest" description="Disordered" evidence="2">
    <location>
        <begin position="52"/>
        <end position="83"/>
    </location>
</feature>
<feature type="repeat" description="ANK" evidence="1">
    <location>
        <begin position="439"/>
        <end position="472"/>
    </location>
</feature>
<feature type="repeat" description="ANK" evidence="1">
    <location>
        <begin position="335"/>
        <end position="356"/>
    </location>
</feature>
<sequence>MASREVGRKAASLQCIFLGDFRSAHSNMGLLDVKIQIARGSQWRGRNQRLERIKSAPITNPQSTPPSSSSSSNNGEQYPNASDSAEYMDVELHRAAASDVDNVDDFISILERVSTKKRYSLADIFRQVSPLGNTLLHVAASHQNEKITRLIAYHCPSMILKQNSDGDTAMHLAARSSDTARLAAATAGRGGDTYVVSTLLRFLEDLPIYEWVGDAGATPDDVILLRMRNNEGNTALHEALINGQQRCAFSLIVEDHAVSFFLNMEGESPLYLAVKAGYERIVSRMFALSDYKIRNKDEWLEGKSPLQAAITRRDKGLIDIILQNEPRFINLRDMDGRTPLHYAASMGYVEEVQYLIGKFSASPIERDNEGLFPIHLAAIEGHIQTVEMLLQHCPDPREMLSHNGQSILHVATNAEKHDVVSHILVNPALGCLINHRDFDGNTPLHLAAMNNNTKIISTMAWDRRMDLKIVNKEGLTAIDIAKRFIKGVGSNEKLILAALRAVRCPNPTG</sequence>
<dbReference type="Pfam" id="PF00023">
    <property type="entry name" value="Ank"/>
    <property type="match status" value="1"/>
</dbReference>
<evidence type="ECO:0000256" key="1">
    <source>
        <dbReference type="PROSITE-ProRule" id="PRU00023"/>
    </source>
</evidence>
<dbReference type="Gene3D" id="1.25.40.20">
    <property type="entry name" value="Ankyrin repeat-containing domain"/>
    <property type="match status" value="2"/>
</dbReference>
<proteinExistence type="predicted"/>
<evidence type="ECO:0000256" key="2">
    <source>
        <dbReference type="SAM" id="MobiDB-lite"/>
    </source>
</evidence>
<evidence type="ECO:0000313" key="4">
    <source>
        <dbReference type="Proteomes" id="UP001279734"/>
    </source>
</evidence>
<dbReference type="EMBL" id="BSYO01000001">
    <property type="protein sequence ID" value="GMG98587.1"/>
    <property type="molecule type" value="Genomic_DNA"/>
</dbReference>
<feature type="repeat" description="ANK" evidence="1">
    <location>
        <begin position="369"/>
        <end position="392"/>
    </location>
</feature>
<dbReference type="InterPro" id="IPR002110">
    <property type="entry name" value="Ankyrin_rpt"/>
</dbReference>
<keyword evidence="1" id="KW-0040">ANK repeat</keyword>
<dbReference type="PANTHER" id="PTHR24121">
    <property type="entry name" value="NO MECHANORECEPTOR POTENTIAL C, ISOFORM D-RELATED"/>
    <property type="match status" value="1"/>
</dbReference>
<gene>
    <name evidence="3" type="ORF">Nepgr_000427</name>
</gene>
<feature type="compositionally biased region" description="Low complexity" evidence="2">
    <location>
        <begin position="59"/>
        <end position="74"/>
    </location>
</feature>
<dbReference type="AlphaFoldDB" id="A0AAD3P3H4"/>
<reference evidence="3" key="1">
    <citation type="submission" date="2023-05" db="EMBL/GenBank/DDBJ databases">
        <title>Nepenthes gracilis genome sequencing.</title>
        <authorList>
            <person name="Fukushima K."/>
        </authorList>
    </citation>
    <scope>NUCLEOTIDE SEQUENCE</scope>
    <source>
        <strain evidence="3">SING2019-196</strain>
    </source>
</reference>
<dbReference type="Proteomes" id="UP001279734">
    <property type="component" value="Unassembled WGS sequence"/>
</dbReference>
<organism evidence="3 4">
    <name type="scientific">Nepenthes gracilis</name>
    <name type="common">Slender pitcher plant</name>
    <dbReference type="NCBI Taxonomy" id="150966"/>
    <lineage>
        <taxon>Eukaryota</taxon>
        <taxon>Viridiplantae</taxon>
        <taxon>Streptophyta</taxon>
        <taxon>Embryophyta</taxon>
        <taxon>Tracheophyta</taxon>
        <taxon>Spermatophyta</taxon>
        <taxon>Magnoliopsida</taxon>
        <taxon>eudicotyledons</taxon>
        <taxon>Gunneridae</taxon>
        <taxon>Pentapetalae</taxon>
        <taxon>Caryophyllales</taxon>
        <taxon>Nepenthaceae</taxon>
        <taxon>Nepenthes</taxon>
    </lineage>
</organism>
<keyword evidence="4" id="KW-1185">Reference proteome</keyword>
<evidence type="ECO:0000313" key="3">
    <source>
        <dbReference type="EMBL" id="GMG98587.1"/>
    </source>
</evidence>
<dbReference type="InterPro" id="IPR036770">
    <property type="entry name" value="Ankyrin_rpt-contain_sf"/>
</dbReference>